<comment type="caution">
    <text evidence="1">The sequence shown here is derived from an EMBL/GenBank/DDBJ whole genome shotgun (WGS) entry which is preliminary data.</text>
</comment>
<dbReference type="Proteomes" id="UP001055811">
    <property type="component" value="Linkage Group LG02"/>
</dbReference>
<reference evidence="1 2" key="2">
    <citation type="journal article" date="2022" name="Mol. Ecol. Resour.">
        <title>The genomes of chicory, endive, great burdock and yacon provide insights into Asteraceae paleo-polyploidization history and plant inulin production.</title>
        <authorList>
            <person name="Fan W."/>
            <person name="Wang S."/>
            <person name="Wang H."/>
            <person name="Wang A."/>
            <person name="Jiang F."/>
            <person name="Liu H."/>
            <person name="Zhao H."/>
            <person name="Xu D."/>
            <person name="Zhang Y."/>
        </authorList>
    </citation>
    <scope>NUCLEOTIDE SEQUENCE [LARGE SCALE GENOMIC DNA]</scope>
    <source>
        <strain evidence="2">cv. Punajuju</strain>
        <tissue evidence="1">Leaves</tissue>
    </source>
</reference>
<protein>
    <submittedName>
        <fullName evidence="1">Uncharacterized protein</fullName>
    </submittedName>
</protein>
<reference evidence="2" key="1">
    <citation type="journal article" date="2022" name="Mol. Ecol. Resour.">
        <title>The genomes of chicory, endive, great burdock and yacon provide insights into Asteraceae palaeo-polyploidization history and plant inulin production.</title>
        <authorList>
            <person name="Fan W."/>
            <person name="Wang S."/>
            <person name="Wang H."/>
            <person name="Wang A."/>
            <person name="Jiang F."/>
            <person name="Liu H."/>
            <person name="Zhao H."/>
            <person name="Xu D."/>
            <person name="Zhang Y."/>
        </authorList>
    </citation>
    <scope>NUCLEOTIDE SEQUENCE [LARGE SCALE GENOMIC DNA]</scope>
    <source>
        <strain evidence="2">cv. Punajuju</strain>
    </source>
</reference>
<evidence type="ECO:0000313" key="2">
    <source>
        <dbReference type="Proteomes" id="UP001055811"/>
    </source>
</evidence>
<gene>
    <name evidence="1" type="ORF">L2E82_11962</name>
</gene>
<evidence type="ECO:0000313" key="1">
    <source>
        <dbReference type="EMBL" id="KAI3781934.1"/>
    </source>
</evidence>
<sequence length="381" mass="44002">MYISNSYSCKRSLLSWIGASSSSSIDQNYRRINCSSRQSNWSFLCLASSTIRKAIGMVKNQTRISIAKVIGNVPPYLEVLIVKATGHNNEPPEEKYTREILNLTSDSKSYVNACIHTLSIRLSKTHDWIVALKALMLIHRLLVDGVPTFSQEIKGTRILNMSDFHDEVHSNSWEHSGFVKTYAIYLNRKLELMEFDKKVNAFNNSLHFEDRYKDFNGDLNDPVRFRKIKTEKILERLHWLLRVLDRVLSCRPTGNAKSNRIVLIALYLVLKDSFRVYGDVCEMVGVLVDRFSQMEYDIGVKAFDQSVYASRKSDELVDFYKWCKDIGVAKSSEFPNVEKISDELLSGLETVLREKKNVSYNSEKSNNEREMLPNRDFNQFN</sequence>
<name>A0ACB9GEI0_CICIN</name>
<accession>A0ACB9GEI0</accession>
<organism evidence="1 2">
    <name type="scientific">Cichorium intybus</name>
    <name type="common">Chicory</name>
    <dbReference type="NCBI Taxonomy" id="13427"/>
    <lineage>
        <taxon>Eukaryota</taxon>
        <taxon>Viridiplantae</taxon>
        <taxon>Streptophyta</taxon>
        <taxon>Embryophyta</taxon>
        <taxon>Tracheophyta</taxon>
        <taxon>Spermatophyta</taxon>
        <taxon>Magnoliopsida</taxon>
        <taxon>eudicotyledons</taxon>
        <taxon>Gunneridae</taxon>
        <taxon>Pentapetalae</taxon>
        <taxon>asterids</taxon>
        <taxon>campanulids</taxon>
        <taxon>Asterales</taxon>
        <taxon>Asteraceae</taxon>
        <taxon>Cichorioideae</taxon>
        <taxon>Cichorieae</taxon>
        <taxon>Cichoriinae</taxon>
        <taxon>Cichorium</taxon>
    </lineage>
</organism>
<proteinExistence type="predicted"/>
<keyword evidence="2" id="KW-1185">Reference proteome</keyword>
<dbReference type="EMBL" id="CM042010">
    <property type="protein sequence ID" value="KAI3781934.1"/>
    <property type="molecule type" value="Genomic_DNA"/>
</dbReference>